<dbReference type="InterPro" id="IPR053167">
    <property type="entry name" value="Spore_coat_component"/>
</dbReference>
<dbReference type="RefSeq" id="WP_021236240.1">
    <property type="nucleotide sequence ID" value="NZ_ATHL01000153.1"/>
</dbReference>
<feature type="domain" description="Spore coat protein U/FanG" evidence="2">
    <location>
        <begin position="24"/>
        <end position="148"/>
    </location>
</feature>
<evidence type="ECO:0000256" key="1">
    <source>
        <dbReference type="SAM" id="SignalP"/>
    </source>
</evidence>
<dbReference type="InterPro" id="IPR007893">
    <property type="entry name" value="Spore_coat_U/FanG"/>
</dbReference>
<proteinExistence type="predicted"/>
<evidence type="ECO:0000313" key="3">
    <source>
        <dbReference type="EMBL" id="EQB07709.1"/>
    </source>
</evidence>
<comment type="caution">
    <text evidence="3">The sequence shown here is derived from an EMBL/GenBank/DDBJ whole genome shotgun (WGS) entry which is preliminary data.</text>
</comment>
<sequence>MPPLTRRLAIALALAAAALLGPGRAAACTVSAASTNLGSASSYTVASTSQAGSGSAGLQCDVTLALLAAHYIALRVDASTFQLTGPGGQTIPFVASLTQNGPQLPLNTLQNLSSTPLLTLLGGAGNTVPIYFRTTATPALRAGTYTGFLDLRWYYSVCSVGVVACLSYSNSPGLTRPLAGTPTVLGTGAPVRITVSLVVQNDCMITAPAATFGSAPLVGSFNPITRTILIRCSAGAAYSVGLDDGANADGNVRRMRAGTGAAASYLRYEIYKTAGSTERWGATGTARRSSASAESNPGIYDSVTSQGYTYRAAILPGQVTPPAGDYADTVRVDVAF</sequence>
<feature type="chain" id="PRO_5004565129" description="Spore coat protein U/FanG domain-containing protein" evidence="1">
    <location>
        <begin position="28"/>
        <end position="336"/>
    </location>
</feature>
<protein>
    <recommendedName>
        <fullName evidence="2">Spore coat protein U/FanG domain-containing protein</fullName>
    </recommendedName>
</protein>
<organism evidence="3 4">
    <name type="scientific">Novosphingobium lindaniclasticum LE124</name>
    <dbReference type="NCBI Taxonomy" id="1096930"/>
    <lineage>
        <taxon>Bacteria</taxon>
        <taxon>Pseudomonadati</taxon>
        <taxon>Pseudomonadota</taxon>
        <taxon>Alphaproteobacteria</taxon>
        <taxon>Sphingomonadales</taxon>
        <taxon>Sphingomonadaceae</taxon>
        <taxon>Novosphingobium</taxon>
    </lineage>
</organism>
<feature type="domain" description="Spore coat protein U/FanG" evidence="2">
    <location>
        <begin position="193"/>
        <end position="332"/>
    </location>
</feature>
<dbReference type="OrthoDB" id="8901110at2"/>
<dbReference type="AlphaFoldDB" id="T0IDJ6"/>
<reference evidence="3 4" key="1">
    <citation type="journal article" date="2013" name="Genome Announc.">
        <title>Genome Sequence of Novosphingobium lindaniclasticum LE124T, Isolated from a Hexachlorocyclohexane Dumpsite.</title>
        <authorList>
            <person name="Saxena A."/>
            <person name="Nayyar N."/>
            <person name="Sangwan N."/>
            <person name="Kumari R."/>
            <person name="Khurana J.P."/>
            <person name="Lal R."/>
        </authorList>
    </citation>
    <scope>NUCLEOTIDE SEQUENCE [LARGE SCALE GENOMIC DNA]</scope>
    <source>
        <strain evidence="3 4">LE124</strain>
    </source>
</reference>
<gene>
    <name evidence="3" type="ORF">L284_22885</name>
</gene>
<evidence type="ECO:0000259" key="2">
    <source>
        <dbReference type="Pfam" id="PF05229"/>
    </source>
</evidence>
<feature type="signal peptide" evidence="1">
    <location>
        <begin position="1"/>
        <end position="27"/>
    </location>
</feature>
<dbReference type="Proteomes" id="UP000015527">
    <property type="component" value="Unassembled WGS sequence"/>
</dbReference>
<dbReference type="PATRIC" id="fig|1096930.3.peg.4507"/>
<keyword evidence="4" id="KW-1185">Reference proteome</keyword>
<dbReference type="SMART" id="SM00972">
    <property type="entry name" value="SCPU"/>
    <property type="match status" value="1"/>
</dbReference>
<dbReference type="EMBL" id="ATHL01000153">
    <property type="protein sequence ID" value="EQB07709.1"/>
    <property type="molecule type" value="Genomic_DNA"/>
</dbReference>
<dbReference type="Pfam" id="PF05229">
    <property type="entry name" value="SCPU"/>
    <property type="match status" value="2"/>
</dbReference>
<name>T0IDJ6_9SPHN</name>
<keyword evidence="1" id="KW-0732">Signal</keyword>
<evidence type="ECO:0000313" key="4">
    <source>
        <dbReference type="Proteomes" id="UP000015527"/>
    </source>
</evidence>
<accession>T0IDJ6</accession>
<dbReference type="eggNOG" id="COG5430">
    <property type="taxonomic scope" value="Bacteria"/>
</dbReference>
<dbReference type="PANTHER" id="PTHR37089">
    <property type="entry name" value="PROTEIN U-RELATED"/>
    <property type="match status" value="1"/>
</dbReference>
<dbReference type="PANTHER" id="PTHR37089:SF1">
    <property type="entry name" value="MEMBRANE PROTEIN"/>
    <property type="match status" value="1"/>
</dbReference>